<evidence type="ECO:0000313" key="2">
    <source>
        <dbReference type="Proteomes" id="UP000050940"/>
    </source>
</evidence>
<evidence type="ECO:0000313" key="1">
    <source>
        <dbReference type="EMBL" id="KRG87640.1"/>
    </source>
</evidence>
<reference evidence="1 2" key="1">
    <citation type="submission" date="2015-05" db="EMBL/GenBank/DDBJ databases">
        <title>Genome sequencing and analysis of members of genus Stenotrophomonas.</title>
        <authorList>
            <person name="Patil P.P."/>
            <person name="Midha S."/>
            <person name="Patil P.B."/>
        </authorList>
    </citation>
    <scope>NUCLEOTIDE SEQUENCE [LARGE SCALE GENOMIC DNA]</scope>
    <source>
        <strain evidence="1 2">JCM 16244</strain>
    </source>
</reference>
<dbReference type="PATRIC" id="fig|659018.3.peg.683"/>
<proteinExistence type="predicted"/>
<dbReference type="AlphaFoldDB" id="A0A0R0EBA8"/>
<dbReference type="OrthoDB" id="6232704at2"/>
<organism evidence="1 2">
    <name type="scientific">Stenotrophomonas daejeonensis</name>
    <dbReference type="NCBI Taxonomy" id="659018"/>
    <lineage>
        <taxon>Bacteria</taxon>
        <taxon>Pseudomonadati</taxon>
        <taxon>Pseudomonadota</taxon>
        <taxon>Gammaproteobacteria</taxon>
        <taxon>Lysobacterales</taxon>
        <taxon>Lysobacteraceae</taxon>
        <taxon>Stenotrophomonas</taxon>
    </lineage>
</organism>
<accession>A0A0R0EBA8</accession>
<protein>
    <submittedName>
        <fullName evidence="1">Uncharacterized protein</fullName>
    </submittedName>
</protein>
<dbReference type="RefSeq" id="WP_057639965.1">
    <property type="nucleotide sequence ID" value="NZ_LDJP01000017.1"/>
</dbReference>
<keyword evidence="2" id="KW-1185">Reference proteome</keyword>
<comment type="caution">
    <text evidence="1">The sequence shown here is derived from an EMBL/GenBank/DDBJ whole genome shotgun (WGS) entry which is preliminary data.</text>
</comment>
<sequence length="737" mass="74889">MNRNRKPHSPPPRRQRGVATLLIVLVVGLAVSVTVAATVYSLRGTQSRQLTTHSATAAQAAAWRGVEALRLYLLQLNKAELEALQGPVQGMGALGVRSAAIVGVAPHGVDRYRVNATVTGEAGVGSALTTATVEVVYDVGPGAGGPGVPPVCASLPPAPMVFNGNLDYSGGKLDVTNSTTYENIVVAGNLTVGGGSSARISGCMKGDVKLSGGGITDNGHIYSEGSIQIDGMGNPSGTTLWGRNVNIGNGVSGGNYVAVKAGAYVVTVHNGDQAIGTSEVGGRLIASTVTGGIPWTTGTVLPAASGRVVVTLADGSQFLLDMGKVAIDDATGAVSGAAAAAELLAGAEDSQLPDALEFRSTAITGGDAGLYTLIIGQLWGHRVSVKGWSGKYDTLWGNGDIDIVSGTIGSLLGGGNLDVNDVSVGGSGRVAGSINKPVANVLAGQAGTSPGLPGLPYCDARVKPIDADNYKGMANYIFESVGGQPQLTIQHVKRADGSSIDGVYPLKNPSAAQLQVLQELMTCNNTNDKGCLNVRQSDGSWLLHGVNKMPAGVLWFDAKLTVDGTSTNLLNTLVNRGDIALTGSGHGDLVAPNFAGAAAVCGGAFYPANLCADRDSFVTWENPNDLDDEGNPRVYTGLPIANTAVVSEEDATMAGWTIKGSVLLGKKLFTNGATVTIQGSLTVGSNERSDTTISAGGIAVDVPDGDGSLNVVPVCSAGNPAIPAGPANASVLWSRYL</sequence>
<name>A0A0R0EBA8_9GAMM</name>
<gene>
    <name evidence="1" type="ORF">ABB34_04010</name>
</gene>
<dbReference type="EMBL" id="LDJP01000017">
    <property type="protein sequence ID" value="KRG87640.1"/>
    <property type="molecule type" value="Genomic_DNA"/>
</dbReference>
<dbReference type="Proteomes" id="UP000050940">
    <property type="component" value="Unassembled WGS sequence"/>
</dbReference>